<evidence type="ECO:0000313" key="3">
    <source>
        <dbReference type="Proteomes" id="UP000299102"/>
    </source>
</evidence>
<sequence>MYPGASMKGTSYAPARKRPQGRRPPPRPAPAPPGGFVPSKNVSDHLSEHFKKTERSLSTAARRDGLVSLLFVRTNTCSAPAHPGVAGLERVDLAAGNSCGRQLLSPKRRYDLAIADVPFSVAIGACLSAQASVRSYLSGEQHHRVQTCKSEKMNQDLHFLGKVPLTSVPRLMIEEEACVELNLKWVGTFLPSRVMPLLELNEIKMGPHGKHQLSYKKEFSKSVHPVESSERMSDGRRVVSSSISKRNLTGSTPDDRVKGGRAGREREGEREGGEKERE</sequence>
<feature type="region of interest" description="Disordered" evidence="1">
    <location>
        <begin position="1"/>
        <end position="46"/>
    </location>
</feature>
<feature type="compositionally biased region" description="Basic and acidic residues" evidence="1">
    <location>
        <begin position="227"/>
        <end position="237"/>
    </location>
</feature>
<feature type="compositionally biased region" description="Polar residues" evidence="1">
    <location>
        <begin position="239"/>
        <end position="252"/>
    </location>
</feature>
<feature type="compositionally biased region" description="Basic residues" evidence="1">
    <location>
        <begin position="15"/>
        <end position="25"/>
    </location>
</feature>
<reference evidence="2 3" key="1">
    <citation type="journal article" date="2019" name="Commun. Biol.">
        <title>The bagworm genome reveals a unique fibroin gene that provides high tensile strength.</title>
        <authorList>
            <person name="Kono N."/>
            <person name="Nakamura H."/>
            <person name="Ohtoshi R."/>
            <person name="Tomita M."/>
            <person name="Numata K."/>
            <person name="Arakawa K."/>
        </authorList>
    </citation>
    <scope>NUCLEOTIDE SEQUENCE [LARGE SCALE GENOMIC DNA]</scope>
</reference>
<accession>A0A4C1U1X8</accession>
<comment type="caution">
    <text evidence="2">The sequence shown here is derived from an EMBL/GenBank/DDBJ whole genome shotgun (WGS) entry which is preliminary data.</text>
</comment>
<keyword evidence="3" id="KW-1185">Reference proteome</keyword>
<dbReference type="EMBL" id="BGZK01000116">
    <property type="protein sequence ID" value="GBP20248.1"/>
    <property type="molecule type" value="Genomic_DNA"/>
</dbReference>
<protein>
    <submittedName>
        <fullName evidence="2">Uncharacterized protein</fullName>
    </submittedName>
</protein>
<evidence type="ECO:0000313" key="2">
    <source>
        <dbReference type="EMBL" id="GBP20248.1"/>
    </source>
</evidence>
<organism evidence="2 3">
    <name type="scientific">Eumeta variegata</name>
    <name type="common">Bagworm moth</name>
    <name type="synonym">Eumeta japonica</name>
    <dbReference type="NCBI Taxonomy" id="151549"/>
    <lineage>
        <taxon>Eukaryota</taxon>
        <taxon>Metazoa</taxon>
        <taxon>Ecdysozoa</taxon>
        <taxon>Arthropoda</taxon>
        <taxon>Hexapoda</taxon>
        <taxon>Insecta</taxon>
        <taxon>Pterygota</taxon>
        <taxon>Neoptera</taxon>
        <taxon>Endopterygota</taxon>
        <taxon>Lepidoptera</taxon>
        <taxon>Glossata</taxon>
        <taxon>Ditrysia</taxon>
        <taxon>Tineoidea</taxon>
        <taxon>Psychidae</taxon>
        <taxon>Oiketicinae</taxon>
        <taxon>Eumeta</taxon>
    </lineage>
</organism>
<proteinExistence type="predicted"/>
<feature type="region of interest" description="Disordered" evidence="1">
    <location>
        <begin position="222"/>
        <end position="278"/>
    </location>
</feature>
<dbReference type="Proteomes" id="UP000299102">
    <property type="component" value="Unassembled WGS sequence"/>
</dbReference>
<dbReference type="AlphaFoldDB" id="A0A4C1U1X8"/>
<gene>
    <name evidence="2" type="ORF">EVAR_82121_1</name>
</gene>
<evidence type="ECO:0000256" key="1">
    <source>
        <dbReference type="SAM" id="MobiDB-lite"/>
    </source>
</evidence>
<name>A0A4C1U1X8_EUMVA</name>
<feature type="compositionally biased region" description="Basic and acidic residues" evidence="1">
    <location>
        <begin position="253"/>
        <end position="278"/>
    </location>
</feature>
<feature type="compositionally biased region" description="Pro residues" evidence="1">
    <location>
        <begin position="26"/>
        <end position="35"/>
    </location>
</feature>